<keyword evidence="1" id="KW-0472">Membrane</keyword>
<accession>A0ABT3WT36</accession>
<keyword evidence="3" id="KW-1185">Reference proteome</keyword>
<dbReference type="EMBL" id="JAPMKV010000004">
    <property type="protein sequence ID" value="MCX7445311.1"/>
    <property type="molecule type" value="Genomic_DNA"/>
</dbReference>
<feature type="transmembrane region" description="Helical" evidence="1">
    <location>
        <begin position="5"/>
        <end position="26"/>
    </location>
</feature>
<evidence type="ECO:0000313" key="2">
    <source>
        <dbReference type="EMBL" id="MCX7445311.1"/>
    </source>
</evidence>
<dbReference type="RefSeq" id="WP_267186620.1">
    <property type="nucleotide sequence ID" value="NZ_JAPMKV010000004.1"/>
</dbReference>
<organism evidence="2 3">
    <name type="scientific">Corynebacterium pygosceleis</name>
    <dbReference type="NCBI Taxonomy" id="2800406"/>
    <lineage>
        <taxon>Bacteria</taxon>
        <taxon>Bacillati</taxon>
        <taxon>Actinomycetota</taxon>
        <taxon>Actinomycetes</taxon>
        <taxon>Mycobacteriales</taxon>
        <taxon>Corynebacteriaceae</taxon>
        <taxon>Corynebacterium</taxon>
    </lineage>
</organism>
<keyword evidence="1" id="KW-1133">Transmembrane helix</keyword>
<reference evidence="2" key="1">
    <citation type="submission" date="2022-11" db="EMBL/GenBank/DDBJ databases">
        <title>Corynebacterium sp. isolated from Penguins.</title>
        <authorList>
            <person name="Sedlar K."/>
            <person name="Svec P."/>
        </authorList>
    </citation>
    <scope>NUCLEOTIDE SEQUENCE</scope>
    <source>
        <strain evidence="2">P7003</strain>
    </source>
</reference>
<dbReference type="Proteomes" id="UP001081709">
    <property type="component" value="Unassembled WGS sequence"/>
</dbReference>
<evidence type="ECO:0008006" key="4">
    <source>
        <dbReference type="Google" id="ProtNLM"/>
    </source>
</evidence>
<evidence type="ECO:0000313" key="3">
    <source>
        <dbReference type="Proteomes" id="UP001081709"/>
    </source>
</evidence>
<proteinExistence type="predicted"/>
<gene>
    <name evidence="2" type="ORF">OS125_08670</name>
</gene>
<sequence>MRQKILWILISVMTFLVVLGLIPRAIELWDAEPPWRAAADTAGTTAGTGRL</sequence>
<evidence type="ECO:0000256" key="1">
    <source>
        <dbReference type="SAM" id="Phobius"/>
    </source>
</evidence>
<protein>
    <recommendedName>
        <fullName evidence="4">Secreted protein</fullName>
    </recommendedName>
</protein>
<comment type="caution">
    <text evidence="2">The sequence shown here is derived from an EMBL/GenBank/DDBJ whole genome shotgun (WGS) entry which is preliminary data.</text>
</comment>
<name>A0ABT3WT36_9CORY</name>
<keyword evidence="1" id="KW-0812">Transmembrane</keyword>